<sequence length="353" mass="39836">MSYGNPYASAPNAEAGYGRGQEQHEMQNYAQPYAQESNPYAQETTPYSQDGSSPYAQAGNPYAQDNTNTNGQQQSYGAPAGGYQAYGGGAQKNDFYTKVSESRNRIDQLREDLDQMDSKMNKAVVSTEPARDQQEVHQAVERFRLTCASIRAQLQELKNEADADARSGNNGKSRQITPLWNAFQEKHRAFLDRERKYRNDISEAMVRQYQIVNQDATPEEARRAVEETDFNRQGGLFQQALMNDRTGQARTVLGNVQARHNEIQKIEQQMQELALLFQDLDTLVVQQHEPIAQAERQTEQTNDNITAGVKEVDRANEHARRRRRNKWICFGIVVLICIIIAVGVGVGVTATRK</sequence>
<dbReference type="PANTHER" id="PTHR19957">
    <property type="entry name" value="SYNTAXIN"/>
    <property type="match status" value="1"/>
</dbReference>
<dbReference type="InterPro" id="IPR000727">
    <property type="entry name" value="T_SNARE_dom"/>
</dbReference>
<dbReference type="GO" id="GO:0005484">
    <property type="term" value="F:SNAP receptor activity"/>
    <property type="evidence" value="ECO:0007669"/>
    <property type="project" value="TreeGrafter"/>
</dbReference>
<dbReference type="STRING" id="177199.A0A420Y981"/>
<evidence type="ECO:0000259" key="6">
    <source>
        <dbReference type="PROSITE" id="PS50192"/>
    </source>
</evidence>
<dbReference type="CDD" id="cd15849">
    <property type="entry name" value="SNARE_Sso1"/>
    <property type="match status" value="1"/>
</dbReference>
<keyword evidence="5" id="KW-0472">Membrane</keyword>
<dbReference type="EMBL" id="QVQW01000031">
    <property type="protein sequence ID" value="RKU44435.1"/>
    <property type="molecule type" value="Genomic_DNA"/>
</dbReference>
<dbReference type="GO" id="GO:0012505">
    <property type="term" value="C:endomembrane system"/>
    <property type="evidence" value="ECO:0007669"/>
    <property type="project" value="TreeGrafter"/>
</dbReference>
<dbReference type="GO" id="GO:0005886">
    <property type="term" value="C:plasma membrane"/>
    <property type="evidence" value="ECO:0007669"/>
    <property type="project" value="TreeGrafter"/>
</dbReference>
<dbReference type="AlphaFoldDB" id="A0A420Y981"/>
<dbReference type="GO" id="GO:0031201">
    <property type="term" value="C:SNARE complex"/>
    <property type="evidence" value="ECO:0007669"/>
    <property type="project" value="TreeGrafter"/>
</dbReference>
<name>A0A420Y981_9PEZI</name>
<dbReference type="GO" id="GO:0006906">
    <property type="term" value="P:vesicle fusion"/>
    <property type="evidence" value="ECO:0007669"/>
    <property type="project" value="TreeGrafter"/>
</dbReference>
<feature type="compositionally biased region" description="Polar residues" evidence="4">
    <location>
        <begin position="26"/>
        <end position="55"/>
    </location>
</feature>
<evidence type="ECO:0000256" key="1">
    <source>
        <dbReference type="ARBA" id="ARBA00004211"/>
    </source>
</evidence>
<proteinExistence type="inferred from homology"/>
<protein>
    <recommendedName>
        <fullName evidence="6">t-SNARE coiled-coil homology domain-containing protein</fullName>
    </recommendedName>
</protein>
<evidence type="ECO:0000256" key="4">
    <source>
        <dbReference type="SAM" id="MobiDB-lite"/>
    </source>
</evidence>
<dbReference type="OrthoDB" id="10255013at2759"/>
<comment type="similarity">
    <text evidence="2">Belongs to the syntaxin family.</text>
</comment>
<keyword evidence="5" id="KW-1133">Transmembrane helix</keyword>
<dbReference type="SMART" id="SM00397">
    <property type="entry name" value="t_SNARE"/>
    <property type="match status" value="1"/>
</dbReference>
<dbReference type="SUPFAM" id="SSF47661">
    <property type="entry name" value="t-snare proteins"/>
    <property type="match status" value="1"/>
</dbReference>
<dbReference type="InterPro" id="IPR045242">
    <property type="entry name" value="Syntaxin"/>
</dbReference>
<organism evidence="7 8">
    <name type="scientific">Coniochaeta pulveracea</name>
    <dbReference type="NCBI Taxonomy" id="177199"/>
    <lineage>
        <taxon>Eukaryota</taxon>
        <taxon>Fungi</taxon>
        <taxon>Dikarya</taxon>
        <taxon>Ascomycota</taxon>
        <taxon>Pezizomycotina</taxon>
        <taxon>Sordariomycetes</taxon>
        <taxon>Sordariomycetidae</taxon>
        <taxon>Coniochaetales</taxon>
        <taxon>Coniochaetaceae</taxon>
        <taxon>Coniochaeta</taxon>
    </lineage>
</organism>
<dbReference type="Proteomes" id="UP000275385">
    <property type="component" value="Unassembled WGS sequence"/>
</dbReference>
<dbReference type="InterPro" id="IPR010989">
    <property type="entry name" value="SNARE"/>
</dbReference>
<comment type="subcellular location">
    <subcellularLocation>
        <location evidence="1">Membrane</location>
        <topology evidence="1">Single-pass type IV membrane protein</topology>
    </subcellularLocation>
</comment>
<dbReference type="GO" id="GO:0048278">
    <property type="term" value="P:vesicle docking"/>
    <property type="evidence" value="ECO:0007669"/>
    <property type="project" value="TreeGrafter"/>
</dbReference>
<feature type="domain" description="T-SNARE coiled-coil homology" evidence="6">
    <location>
        <begin position="253"/>
        <end position="315"/>
    </location>
</feature>
<comment type="caution">
    <text evidence="7">The sequence shown here is derived from an EMBL/GenBank/DDBJ whole genome shotgun (WGS) entry which is preliminary data.</text>
</comment>
<dbReference type="Gene3D" id="1.20.58.70">
    <property type="match status" value="1"/>
</dbReference>
<dbReference type="Pfam" id="PF05739">
    <property type="entry name" value="SNARE"/>
    <property type="match status" value="1"/>
</dbReference>
<feature type="coiled-coil region" evidence="3">
    <location>
        <begin position="99"/>
        <end position="160"/>
    </location>
</feature>
<feature type="transmembrane region" description="Helical" evidence="5">
    <location>
        <begin position="327"/>
        <end position="350"/>
    </location>
</feature>
<reference evidence="7 8" key="1">
    <citation type="submission" date="2018-08" db="EMBL/GenBank/DDBJ databases">
        <title>Draft genome of the lignicolous fungus Coniochaeta pulveracea.</title>
        <authorList>
            <person name="Borstlap C.J."/>
            <person name="De Witt R.N."/>
            <person name="Botha A."/>
            <person name="Volschenk H."/>
        </authorList>
    </citation>
    <scope>NUCLEOTIDE SEQUENCE [LARGE SCALE GENOMIC DNA]</scope>
    <source>
        <strain evidence="7 8">CAB683</strain>
    </source>
</reference>
<gene>
    <name evidence="7" type="ORF">DL546_007360</name>
</gene>
<evidence type="ECO:0000256" key="2">
    <source>
        <dbReference type="ARBA" id="ARBA00009063"/>
    </source>
</evidence>
<dbReference type="PROSITE" id="PS50192">
    <property type="entry name" value="T_SNARE"/>
    <property type="match status" value="1"/>
</dbReference>
<evidence type="ECO:0000256" key="3">
    <source>
        <dbReference type="SAM" id="Coils"/>
    </source>
</evidence>
<dbReference type="PANTHER" id="PTHR19957:SF307">
    <property type="entry name" value="PROTEIN SSO1-RELATED"/>
    <property type="match status" value="1"/>
</dbReference>
<feature type="region of interest" description="Disordered" evidence="4">
    <location>
        <begin position="1"/>
        <end position="85"/>
    </location>
</feature>
<evidence type="ECO:0000313" key="7">
    <source>
        <dbReference type="EMBL" id="RKU44435.1"/>
    </source>
</evidence>
<dbReference type="GO" id="GO:0000149">
    <property type="term" value="F:SNARE binding"/>
    <property type="evidence" value="ECO:0007669"/>
    <property type="project" value="TreeGrafter"/>
</dbReference>
<keyword evidence="8" id="KW-1185">Reference proteome</keyword>
<accession>A0A420Y981</accession>
<feature type="compositionally biased region" description="Low complexity" evidence="4">
    <location>
        <begin position="71"/>
        <end position="83"/>
    </location>
</feature>
<dbReference type="GO" id="GO:0006887">
    <property type="term" value="P:exocytosis"/>
    <property type="evidence" value="ECO:0007669"/>
    <property type="project" value="TreeGrafter"/>
</dbReference>
<evidence type="ECO:0000313" key="8">
    <source>
        <dbReference type="Proteomes" id="UP000275385"/>
    </source>
</evidence>
<keyword evidence="5" id="KW-0812">Transmembrane</keyword>
<dbReference type="GO" id="GO:0006886">
    <property type="term" value="P:intracellular protein transport"/>
    <property type="evidence" value="ECO:0007669"/>
    <property type="project" value="TreeGrafter"/>
</dbReference>
<keyword evidence="3" id="KW-0175">Coiled coil</keyword>
<evidence type="ECO:0000256" key="5">
    <source>
        <dbReference type="SAM" id="Phobius"/>
    </source>
</evidence>